<protein>
    <recommendedName>
        <fullName evidence="3">YtxH domain-containing protein</fullName>
    </recommendedName>
</protein>
<comment type="caution">
    <text evidence="1">The sequence shown here is derived from an EMBL/GenBank/DDBJ whole genome shotgun (WGS) entry which is preliminary data.</text>
</comment>
<organism evidence="1 2">
    <name type="scientific">Antricoccus suffuscus</name>
    <dbReference type="NCBI Taxonomy" id="1629062"/>
    <lineage>
        <taxon>Bacteria</taxon>
        <taxon>Bacillati</taxon>
        <taxon>Actinomycetota</taxon>
        <taxon>Actinomycetes</taxon>
        <taxon>Geodermatophilales</taxon>
        <taxon>Antricoccaceae</taxon>
        <taxon>Antricoccus</taxon>
    </lineage>
</organism>
<dbReference type="OrthoDB" id="5125216at2"/>
<evidence type="ECO:0000313" key="2">
    <source>
        <dbReference type="Proteomes" id="UP000237752"/>
    </source>
</evidence>
<keyword evidence="2" id="KW-1185">Reference proteome</keyword>
<dbReference type="Proteomes" id="UP000237752">
    <property type="component" value="Unassembled WGS sequence"/>
</dbReference>
<reference evidence="1 2" key="1">
    <citation type="submission" date="2018-03" db="EMBL/GenBank/DDBJ databases">
        <title>Genomic Encyclopedia of Archaeal and Bacterial Type Strains, Phase II (KMG-II): from individual species to whole genera.</title>
        <authorList>
            <person name="Goeker M."/>
        </authorList>
    </citation>
    <scope>NUCLEOTIDE SEQUENCE [LARGE SCALE GENOMIC DNA]</scope>
    <source>
        <strain evidence="1 2">DSM 100065</strain>
    </source>
</reference>
<evidence type="ECO:0008006" key="3">
    <source>
        <dbReference type="Google" id="ProtNLM"/>
    </source>
</evidence>
<gene>
    <name evidence="1" type="ORF">CLV47_1102</name>
</gene>
<name>A0A2T0ZY42_9ACTN</name>
<dbReference type="EMBL" id="PVUE01000010">
    <property type="protein sequence ID" value="PRZ41279.1"/>
    <property type="molecule type" value="Genomic_DNA"/>
</dbReference>
<dbReference type="AlphaFoldDB" id="A0A2T0ZY42"/>
<accession>A0A2T0ZY42</accession>
<sequence length="71" mass="7769">MRKILLFAAFGIGYVLGAKAGRARYEQIMRTARKLQDNPKVQGVAGMLEAQAESVVSTVKSKLGNENPSRF</sequence>
<evidence type="ECO:0000313" key="1">
    <source>
        <dbReference type="EMBL" id="PRZ41279.1"/>
    </source>
</evidence>
<proteinExistence type="predicted"/>